<dbReference type="CDD" id="cd00887">
    <property type="entry name" value="MoeA"/>
    <property type="match status" value="1"/>
</dbReference>
<evidence type="ECO:0000256" key="6">
    <source>
        <dbReference type="ARBA" id="ARBA00022505"/>
    </source>
</evidence>
<evidence type="ECO:0000256" key="5">
    <source>
        <dbReference type="ARBA" id="ARBA00021108"/>
    </source>
</evidence>
<evidence type="ECO:0000256" key="4">
    <source>
        <dbReference type="ARBA" id="ARBA00013269"/>
    </source>
</evidence>
<organism evidence="11">
    <name type="scientific">Peptoclostridium acidaminophilum</name>
    <name type="common">Eubacterium acidaminophilum</name>
    <dbReference type="NCBI Taxonomy" id="1731"/>
    <lineage>
        <taxon>Bacteria</taxon>
        <taxon>Bacillati</taxon>
        <taxon>Bacillota</taxon>
        <taxon>Clostridia</taxon>
        <taxon>Peptostreptococcales</taxon>
        <taxon>Peptoclostridiaceae</taxon>
        <taxon>Peptoclostridium</taxon>
    </lineage>
</organism>
<name>Q93KD3_PEPAC</name>
<dbReference type="InterPro" id="IPR005111">
    <property type="entry name" value="MoeA_C_domain_IV"/>
</dbReference>
<dbReference type="Pfam" id="PF03454">
    <property type="entry name" value="MoeA_C"/>
    <property type="match status" value="1"/>
</dbReference>
<evidence type="ECO:0000313" key="11">
    <source>
        <dbReference type="EMBL" id="CAC40785.2"/>
    </source>
</evidence>
<dbReference type="NCBIfam" id="NF045515">
    <property type="entry name" value="Glp_gephyrin"/>
    <property type="match status" value="1"/>
</dbReference>
<evidence type="ECO:0000256" key="8">
    <source>
        <dbReference type="ARBA" id="ARBA00047317"/>
    </source>
</evidence>
<keyword evidence="6 9" id="KW-0500">Molybdenum</keyword>
<accession>Q93KD3</accession>
<dbReference type="InterPro" id="IPR001453">
    <property type="entry name" value="MoaB/Mog_dom"/>
</dbReference>
<comment type="pathway">
    <text evidence="2 9">Cofactor biosynthesis; molybdopterin biosynthesis.</text>
</comment>
<keyword evidence="7 9" id="KW-0501">Molybdenum cofactor biosynthesis</keyword>
<dbReference type="SUPFAM" id="SSF53218">
    <property type="entry name" value="Molybdenum cofactor biosynthesis proteins"/>
    <property type="match status" value="1"/>
</dbReference>
<keyword evidence="9" id="KW-0808">Transferase</keyword>
<dbReference type="InterPro" id="IPR036425">
    <property type="entry name" value="MoaB/Mog-like_dom_sf"/>
</dbReference>
<evidence type="ECO:0000256" key="2">
    <source>
        <dbReference type="ARBA" id="ARBA00005046"/>
    </source>
</evidence>
<comment type="catalytic activity">
    <reaction evidence="8">
        <text>adenylyl-molybdopterin + molybdate = Mo-molybdopterin + AMP + H(+)</text>
        <dbReference type="Rhea" id="RHEA:35047"/>
        <dbReference type="ChEBI" id="CHEBI:15378"/>
        <dbReference type="ChEBI" id="CHEBI:36264"/>
        <dbReference type="ChEBI" id="CHEBI:62727"/>
        <dbReference type="ChEBI" id="CHEBI:71302"/>
        <dbReference type="ChEBI" id="CHEBI:456215"/>
        <dbReference type="EC" id="2.10.1.1"/>
    </reaction>
</comment>
<dbReference type="Gene3D" id="3.40.980.10">
    <property type="entry name" value="MoaB/Mog-like domain"/>
    <property type="match status" value="1"/>
</dbReference>
<evidence type="ECO:0000256" key="3">
    <source>
        <dbReference type="ARBA" id="ARBA00010763"/>
    </source>
</evidence>
<gene>
    <name evidence="11" type="primary">moeA</name>
</gene>
<keyword evidence="9" id="KW-0479">Metal-binding</keyword>
<reference evidence="11" key="2">
    <citation type="thesis" date="2001" institute="Department of Microbiology" country="Martin-Luther-University Halle Wittenberg, Halle, Germany">
        <authorList>
            <person name="Makdessi K."/>
        </authorList>
    </citation>
    <scope>NUCLEOTIDE SEQUENCE</scope>
    <source>
        <strain evidence="11">DSM5388</strain>
    </source>
</reference>
<dbReference type="NCBIfam" id="TIGR00177">
    <property type="entry name" value="molyb_syn"/>
    <property type="match status" value="1"/>
</dbReference>
<protein>
    <recommendedName>
        <fullName evidence="5 9">Molybdopterin molybdenumtransferase</fullName>
        <ecNumber evidence="4 9">2.10.1.1</ecNumber>
    </recommendedName>
</protein>
<dbReference type="Gene3D" id="3.90.105.10">
    <property type="entry name" value="Molybdopterin biosynthesis moea protein, domain 2"/>
    <property type="match status" value="1"/>
</dbReference>
<evidence type="ECO:0000256" key="7">
    <source>
        <dbReference type="ARBA" id="ARBA00023150"/>
    </source>
</evidence>
<dbReference type="AlphaFoldDB" id="Q93KD3"/>
<comment type="similarity">
    <text evidence="3 9">Belongs to the MoeA family.</text>
</comment>
<dbReference type="SUPFAM" id="SSF63882">
    <property type="entry name" value="MoeA N-terminal region -like"/>
    <property type="match status" value="1"/>
</dbReference>
<dbReference type="InterPro" id="IPR036688">
    <property type="entry name" value="MoeA_C_domain_IV_sf"/>
</dbReference>
<reference evidence="11" key="1">
    <citation type="journal article" date="2001" name="J. Biol. Chem.">
        <title>Tungstate uptake by a highly specific ABC transporter in Eubacterium acidaminophilum.</title>
        <authorList>
            <person name="Makdessi K."/>
            <person name="Andreesen J.R."/>
            <person name="Pich A."/>
        </authorList>
    </citation>
    <scope>NUCLEOTIDE SEQUENCE</scope>
    <source>
        <strain evidence="11">DSM5388</strain>
    </source>
</reference>
<dbReference type="SMART" id="SM00852">
    <property type="entry name" value="MoCF_biosynth"/>
    <property type="match status" value="1"/>
</dbReference>
<evidence type="ECO:0000256" key="9">
    <source>
        <dbReference type="RuleBase" id="RU365090"/>
    </source>
</evidence>
<dbReference type="EC" id="2.10.1.1" evidence="4 9"/>
<dbReference type="Gene3D" id="2.40.340.10">
    <property type="entry name" value="MoeA, C-terminal, domain IV"/>
    <property type="match status" value="1"/>
</dbReference>
<dbReference type="InterPro" id="IPR005110">
    <property type="entry name" value="MoeA_linker/N"/>
</dbReference>
<dbReference type="GO" id="GO:0005829">
    <property type="term" value="C:cytosol"/>
    <property type="evidence" value="ECO:0007669"/>
    <property type="project" value="TreeGrafter"/>
</dbReference>
<comment type="cofactor">
    <cofactor evidence="9">
        <name>Mg(2+)</name>
        <dbReference type="ChEBI" id="CHEBI:18420"/>
    </cofactor>
</comment>
<dbReference type="GO" id="GO:0046872">
    <property type="term" value="F:metal ion binding"/>
    <property type="evidence" value="ECO:0007669"/>
    <property type="project" value="UniProtKB-UniRule"/>
</dbReference>
<dbReference type="EMBL" id="AJ291988">
    <property type="protein sequence ID" value="CAC40785.2"/>
    <property type="molecule type" value="Genomic_DNA"/>
</dbReference>
<sequence>MDFFNVVTVQEALERIYEKFEGYELGYEECQLSQALGRVLYEDIIAMEDVPGFDRSTVDGYAIKSSDSHGSSDFMPSFLELAGSVRMGESTDLSIKSGQAAYVPTGGMLPEGADCVAMIEYVQKVGESMLTLHRPAAPLENVIRKGDDIQNGQNVLKRGKTLRPQEIGVLAALGKPSVKLFKKPRIYIISTGDEVVDAKGPVLQGQIRDINGYALEALAVESGCIVSGRALVRDSLEELRAELDRALEISDIVLISGGSSVGERDYTEKAMNSYEGEGTFIHGIAIKPGKPTIVGKARGKAVFGLPGHPVSAMIVFNAIVKKLIKRMSESEAAENFITAIMDMNVHSSPGRTTYQMVRLHEADGEIFASPEFGKSGMISLLSRADGYVEIPDYLRRH</sequence>
<dbReference type="SUPFAM" id="SSF63867">
    <property type="entry name" value="MoeA C-terminal domain-like"/>
    <property type="match status" value="1"/>
</dbReference>
<dbReference type="GO" id="GO:0061599">
    <property type="term" value="F:molybdopterin molybdotransferase activity"/>
    <property type="evidence" value="ECO:0007669"/>
    <property type="project" value="UniProtKB-UniRule"/>
</dbReference>
<proteinExistence type="inferred from homology"/>
<dbReference type="Pfam" id="PF03453">
    <property type="entry name" value="MoeA_N"/>
    <property type="match status" value="1"/>
</dbReference>
<dbReference type="Pfam" id="PF00994">
    <property type="entry name" value="MoCF_biosynth"/>
    <property type="match status" value="1"/>
</dbReference>
<evidence type="ECO:0000256" key="1">
    <source>
        <dbReference type="ARBA" id="ARBA00002901"/>
    </source>
</evidence>
<dbReference type="UniPathway" id="UPA00344"/>
<comment type="function">
    <text evidence="1 9">Catalyzes the insertion of molybdate into adenylated molybdopterin with the concomitant release of AMP.</text>
</comment>
<dbReference type="InterPro" id="IPR038987">
    <property type="entry name" value="MoeA-like"/>
</dbReference>
<dbReference type="PANTHER" id="PTHR10192:SF5">
    <property type="entry name" value="GEPHYRIN"/>
    <property type="match status" value="1"/>
</dbReference>
<dbReference type="PANTHER" id="PTHR10192">
    <property type="entry name" value="MOLYBDOPTERIN BIOSYNTHESIS PROTEIN"/>
    <property type="match status" value="1"/>
</dbReference>
<evidence type="ECO:0000259" key="10">
    <source>
        <dbReference type="SMART" id="SM00852"/>
    </source>
</evidence>
<feature type="domain" description="MoaB/Mog" evidence="10">
    <location>
        <begin position="187"/>
        <end position="326"/>
    </location>
</feature>
<reference evidence="11" key="3">
    <citation type="submission" date="2004-08" db="EMBL/GenBank/DDBJ databases">
        <authorList>
            <person name="Makdessi K."/>
        </authorList>
    </citation>
    <scope>NUCLEOTIDE SEQUENCE</scope>
    <source>
        <strain evidence="11">DSM5388</strain>
    </source>
</reference>
<dbReference type="Gene3D" id="2.170.190.11">
    <property type="entry name" value="Molybdopterin biosynthesis moea protein, domain 3"/>
    <property type="match status" value="1"/>
</dbReference>
<dbReference type="InterPro" id="IPR036135">
    <property type="entry name" value="MoeA_linker/N_sf"/>
</dbReference>
<dbReference type="GO" id="GO:0006777">
    <property type="term" value="P:Mo-molybdopterin cofactor biosynthetic process"/>
    <property type="evidence" value="ECO:0007669"/>
    <property type="project" value="UniProtKB-UniRule"/>
</dbReference>
<keyword evidence="9" id="KW-0460">Magnesium</keyword>